<feature type="non-terminal residue" evidence="2">
    <location>
        <position position="1"/>
    </location>
</feature>
<dbReference type="PANTHER" id="PTHR32141">
    <property type="match status" value="1"/>
</dbReference>
<keyword evidence="3" id="KW-1185">Reference proteome</keyword>
<feature type="domain" description="F-box/LRR-repeat protein 15/At3g58940/PEG3-like LRR" evidence="1">
    <location>
        <begin position="97"/>
        <end position="270"/>
    </location>
</feature>
<sequence>MEGLKGLLEAKEAYFARALKWFPVCAAILDGTLSADVSGGGDGEDRISALPDELRCNIVSRLRIKDAVRTTVLSTRAVNRCLLEGACGPRTYPHRHPPRCKELQRLYLGFWVFPDTAELPDGAGVFPDLRELAMVNTFMEQRDMDHMVASSPLLETLALFGIFAKMRHLRLCGQKLRCVFFSQSKAMVVTVVDAPILERLILRDTRSPADCKGALMRVKIPKDASELKVLGFLEPRIHELQIGNTVIKDDTKVSPRSMVPSVKILAIKLNLVF</sequence>
<dbReference type="EMBL" id="RWGY01000009">
    <property type="protein sequence ID" value="TVU34394.1"/>
    <property type="molecule type" value="Genomic_DNA"/>
</dbReference>
<dbReference type="SUPFAM" id="SSF81383">
    <property type="entry name" value="F-box domain"/>
    <property type="match status" value="1"/>
</dbReference>
<reference evidence="2 3" key="1">
    <citation type="journal article" date="2019" name="Sci. Rep.">
        <title>A high-quality genome of Eragrostis curvula grass provides insights into Poaceae evolution and supports new strategies to enhance forage quality.</title>
        <authorList>
            <person name="Carballo J."/>
            <person name="Santos B.A.C.M."/>
            <person name="Zappacosta D."/>
            <person name="Garbus I."/>
            <person name="Selva J.P."/>
            <person name="Gallo C.A."/>
            <person name="Diaz A."/>
            <person name="Albertini E."/>
            <person name="Caccamo M."/>
            <person name="Echenique V."/>
        </authorList>
    </citation>
    <scope>NUCLEOTIDE SEQUENCE [LARGE SCALE GENOMIC DNA]</scope>
    <source>
        <strain evidence="3">cv. Victoria</strain>
        <tissue evidence="2">Leaf</tissue>
    </source>
</reference>
<gene>
    <name evidence="2" type="ORF">EJB05_16226</name>
</gene>
<dbReference type="Pfam" id="PF24758">
    <property type="entry name" value="LRR_At5g56370"/>
    <property type="match status" value="1"/>
</dbReference>
<dbReference type="PANTHER" id="PTHR32141:SF141">
    <property type="entry name" value="FBD DOMAIN-CONTAINING PROTEIN"/>
    <property type="match status" value="1"/>
</dbReference>
<dbReference type="Gramene" id="TVU34394">
    <property type="protein sequence ID" value="TVU34394"/>
    <property type="gene ID" value="EJB05_16226"/>
</dbReference>
<dbReference type="InterPro" id="IPR055302">
    <property type="entry name" value="F-box_dom-containing"/>
</dbReference>
<protein>
    <recommendedName>
        <fullName evidence="1">F-box/LRR-repeat protein 15/At3g58940/PEG3-like LRR domain-containing protein</fullName>
    </recommendedName>
</protein>
<dbReference type="InterPro" id="IPR055411">
    <property type="entry name" value="LRR_FXL15/At3g58940/PEG3-like"/>
</dbReference>
<dbReference type="InterPro" id="IPR036047">
    <property type="entry name" value="F-box-like_dom_sf"/>
</dbReference>
<evidence type="ECO:0000313" key="2">
    <source>
        <dbReference type="EMBL" id="TVU34394.1"/>
    </source>
</evidence>
<name>A0A5J9VG83_9POAL</name>
<evidence type="ECO:0000313" key="3">
    <source>
        <dbReference type="Proteomes" id="UP000324897"/>
    </source>
</evidence>
<accession>A0A5J9VG83</accession>
<dbReference type="Proteomes" id="UP000324897">
    <property type="component" value="Unassembled WGS sequence"/>
</dbReference>
<dbReference type="OrthoDB" id="629734at2759"/>
<organism evidence="2 3">
    <name type="scientific">Eragrostis curvula</name>
    <name type="common">weeping love grass</name>
    <dbReference type="NCBI Taxonomy" id="38414"/>
    <lineage>
        <taxon>Eukaryota</taxon>
        <taxon>Viridiplantae</taxon>
        <taxon>Streptophyta</taxon>
        <taxon>Embryophyta</taxon>
        <taxon>Tracheophyta</taxon>
        <taxon>Spermatophyta</taxon>
        <taxon>Magnoliopsida</taxon>
        <taxon>Liliopsida</taxon>
        <taxon>Poales</taxon>
        <taxon>Poaceae</taxon>
        <taxon>PACMAD clade</taxon>
        <taxon>Chloridoideae</taxon>
        <taxon>Eragrostideae</taxon>
        <taxon>Eragrostidinae</taxon>
        <taxon>Eragrostis</taxon>
    </lineage>
</organism>
<evidence type="ECO:0000259" key="1">
    <source>
        <dbReference type="Pfam" id="PF24758"/>
    </source>
</evidence>
<dbReference type="AlphaFoldDB" id="A0A5J9VG83"/>
<proteinExistence type="predicted"/>
<comment type="caution">
    <text evidence="2">The sequence shown here is derived from an EMBL/GenBank/DDBJ whole genome shotgun (WGS) entry which is preliminary data.</text>
</comment>